<evidence type="ECO:0000313" key="5">
    <source>
        <dbReference type="EMBL" id="MBP2292142.1"/>
    </source>
</evidence>
<feature type="region of interest" description="Disordered" evidence="3">
    <location>
        <begin position="127"/>
        <end position="188"/>
    </location>
</feature>
<sequence>MARRYPSHLKILVVENNALLQRALRDMLELWGVGQVVTVSNGQEAKELLRREPYDLLVTDWMMEPVGGAQLVSWVRRSPGSLSPDLPIIVLTANADLATVRAAWDAGADSVLAKPASAATIARRIETVLTRPRRPRPSRPEAEPEVRESRPEDRPEPAPSRPASSRPALSGGSPLRLPPPGPPVRSAEPRRVRLLLALDRLEAALDKPDPLGTRLRHAVSDLQIAASADPTGVQGASAMVASLSTCVTWVDHDAESFKEAVQAHMDALRWVATTAHDAETAVAVRALVRALRSMVRTLTLRGSADPSLWPDAPDGQSHPLPPAS</sequence>
<dbReference type="EMBL" id="JAGINP010000005">
    <property type="protein sequence ID" value="MBP2292142.1"/>
    <property type="molecule type" value="Genomic_DNA"/>
</dbReference>
<organism evidence="5 6">
    <name type="scientific">Azospirillum rugosum</name>
    <dbReference type="NCBI Taxonomy" id="416170"/>
    <lineage>
        <taxon>Bacteria</taxon>
        <taxon>Pseudomonadati</taxon>
        <taxon>Pseudomonadota</taxon>
        <taxon>Alphaproteobacteria</taxon>
        <taxon>Rhodospirillales</taxon>
        <taxon>Azospirillaceae</taxon>
        <taxon>Azospirillum</taxon>
    </lineage>
</organism>
<dbReference type="Proteomes" id="UP000781958">
    <property type="component" value="Unassembled WGS sequence"/>
</dbReference>
<accession>A0ABS4SHS8</accession>
<dbReference type="Gene3D" id="3.40.50.2300">
    <property type="match status" value="1"/>
</dbReference>
<feature type="compositionally biased region" description="Low complexity" evidence="3">
    <location>
        <begin position="161"/>
        <end position="175"/>
    </location>
</feature>
<keyword evidence="6" id="KW-1185">Reference proteome</keyword>
<comment type="caution">
    <text evidence="5">The sequence shown here is derived from an EMBL/GenBank/DDBJ whole genome shotgun (WGS) entry which is preliminary data.</text>
</comment>
<feature type="domain" description="Response regulatory" evidence="4">
    <location>
        <begin position="10"/>
        <end position="129"/>
    </location>
</feature>
<dbReference type="PROSITE" id="PS50110">
    <property type="entry name" value="RESPONSE_REGULATORY"/>
    <property type="match status" value="1"/>
</dbReference>
<dbReference type="PANTHER" id="PTHR44591:SF3">
    <property type="entry name" value="RESPONSE REGULATORY DOMAIN-CONTAINING PROTEIN"/>
    <property type="match status" value="1"/>
</dbReference>
<evidence type="ECO:0000256" key="3">
    <source>
        <dbReference type="SAM" id="MobiDB-lite"/>
    </source>
</evidence>
<dbReference type="InterPro" id="IPR011006">
    <property type="entry name" value="CheY-like_superfamily"/>
</dbReference>
<feature type="compositionally biased region" description="Basic and acidic residues" evidence="3">
    <location>
        <begin position="138"/>
        <end position="156"/>
    </location>
</feature>
<dbReference type="SUPFAM" id="SSF52172">
    <property type="entry name" value="CheY-like"/>
    <property type="match status" value="1"/>
</dbReference>
<gene>
    <name evidence="5" type="ORF">J2851_001903</name>
</gene>
<protein>
    <submittedName>
        <fullName evidence="5">CheY-like chemotaxis protein</fullName>
    </submittedName>
</protein>
<dbReference type="SMART" id="SM00448">
    <property type="entry name" value="REC"/>
    <property type="match status" value="1"/>
</dbReference>
<dbReference type="InterPro" id="IPR001789">
    <property type="entry name" value="Sig_transdc_resp-reg_receiver"/>
</dbReference>
<dbReference type="Pfam" id="PF00072">
    <property type="entry name" value="Response_reg"/>
    <property type="match status" value="1"/>
</dbReference>
<dbReference type="PANTHER" id="PTHR44591">
    <property type="entry name" value="STRESS RESPONSE REGULATOR PROTEIN 1"/>
    <property type="match status" value="1"/>
</dbReference>
<evidence type="ECO:0000259" key="4">
    <source>
        <dbReference type="PROSITE" id="PS50110"/>
    </source>
</evidence>
<feature type="modified residue" description="4-aspartylphosphate" evidence="2">
    <location>
        <position position="60"/>
    </location>
</feature>
<reference evidence="5 6" key="1">
    <citation type="submission" date="2021-03" db="EMBL/GenBank/DDBJ databases">
        <title>Genomic Encyclopedia of Type Strains, Phase III (KMG-III): the genomes of soil and plant-associated and newly described type strains.</title>
        <authorList>
            <person name="Whitman W."/>
        </authorList>
    </citation>
    <scope>NUCLEOTIDE SEQUENCE [LARGE SCALE GENOMIC DNA]</scope>
    <source>
        <strain evidence="5 6">IMMIB AFH-6</strain>
    </source>
</reference>
<dbReference type="CDD" id="cd00156">
    <property type="entry name" value="REC"/>
    <property type="match status" value="1"/>
</dbReference>
<keyword evidence="1 2" id="KW-0597">Phosphoprotein</keyword>
<evidence type="ECO:0000313" key="6">
    <source>
        <dbReference type="Proteomes" id="UP000781958"/>
    </source>
</evidence>
<evidence type="ECO:0000256" key="1">
    <source>
        <dbReference type="ARBA" id="ARBA00022553"/>
    </source>
</evidence>
<evidence type="ECO:0000256" key="2">
    <source>
        <dbReference type="PROSITE-ProRule" id="PRU00169"/>
    </source>
</evidence>
<dbReference type="InterPro" id="IPR050595">
    <property type="entry name" value="Bact_response_regulator"/>
</dbReference>
<proteinExistence type="predicted"/>
<feature type="region of interest" description="Disordered" evidence="3">
    <location>
        <begin position="303"/>
        <end position="324"/>
    </location>
</feature>
<dbReference type="RefSeq" id="WP_209765967.1">
    <property type="nucleotide sequence ID" value="NZ_JAGINP010000005.1"/>
</dbReference>
<name>A0ABS4SHS8_9PROT</name>